<dbReference type="EMBL" id="JAAHBV010000120">
    <property type="protein sequence ID" value="NER59766.1"/>
    <property type="molecule type" value="Genomic_DNA"/>
</dbReference>
<keyword evidence="1" id="KW-0732">Signal</keyword>
<organism evidence="2 3">
    <name type="scientific">Pseudomonas brassicae</name>
    <dbReference type="NCBI Taxonomy" id="2708063"/>
    <lineage>
        <taxon>Bacteria</taxon>
        <taxon>Pseudomonadati</taxon>
        <taxon>Pseudomonadota</taxon>
        <taxon>Gammaproteobacteria</taxon>
        <taxon>Pseudomonadales</taxon>
        <taxon>Pseudomonadaceae</taxon>
        <taxon>Pseudomonas</taxon>
    </lineage>
</organism>
<evidence type="ECO:0000313" key="3">
    <source>
        <dbReference type="Proteomes" id="UP000480410"/>
    </source>
</evidence>
<sequence>MFKNFAAAVMLLMLLCGQALAETRIGTWNLEHLSERPNKDFKAIAKVAKNVDFLAVQD</sequence>
<dbReference type="AlphaFoldDB" id="A0A6M0CQG1"/>
<reference evidence="2 3" key="1">
    <citation type="submission" date="2020-02" db="EMBL/GenBank/DDBJ databases">
        <title>Broccoli isolated Pseudomonas sp.</title>
        <authorList>
            <person name="Fujikawa T."/>
            <person name="Sawada H."/>
        </authorList>
    </citation>
    <scope>NUCLEOTIDE SEQUENCE [LARGE SCALE GENOMIC DNA]</scope>
    <source>
        <strain evidence="2 3">MAFF212428</strain>
    </source>
</reference>
<proteinExistence type="predicted"/>
<comment type="caution">
    <text evidence="2">The sequence shown here is derived from an EMBL/GenBank/DDBJ whole genome shotgun (WGS) entry which is preliminary data.</text>
</comment>
<evidence type="ECO:0000256" key="1">
    <source>
        <dbReference type="SAM" id="SignalP"/>
    </source>
</evidence>
<name>A0A6M0CQG1_9PSED</name>
<gene>
    <name evidence="2" type="ORF">G3435_06750</name>
</gene>
<evidence type="ECO:0000313" key="2">
    <source>
        <dbReference type="EMBL" id="NER59766.1"/>
    </source>
</evidence>
<evidence type="ECO:0008006" key="4">
    <source>
        <dbReference type="Google" id="ProtNLM"/>
    </source>
</evidence>
<feature type="signal peptide" evidence="1">
    <location>
        <begin position="1"/>
        <end position="21"/>
    </location>
</feature>
<protein>
    <recommendedName>
        <fullName evidence="4">Endonuclease</fullName>
    </recommendedName>
</protein>
<feature type="chain" id="PRO_5027037744" description="Endonuclease" evidence="1">
    <location>
        <begin position="22"/>
        <end position="58"/>
    </location>
</feature>
<dbReference type="Proteomes" id="UP000480410">
    <property type="component" value="Unassembled WGS sequence"/>
</dbReference>
<accession>A0A6M0CQG1</accession>